<evidence type="ECO:0000256" key="7">
    <source>
        <dbReference type="ARBA" id="ARBA00024343"/>
    </source>
</evidence>
<evidence type="ECO:0000313" key="11">
    <source>
        <dbReference type="Proteomes" id="UP000436088"/>
    </source>
</evidence>
<dbReference type="PANTHER" id="PTHR31677:SF49">
    <property type="entry name" value="ETHYLENE-RESPONSIVE TRANSCRIPTION FACTOR ERF086"/>
    <property type="match status" value="1"/>
</dbReference>
<dbReference type="PRINTS" id="PR00367">
    <property type="entry name" value="ETHRSPELEMNT"/>
</dbReference>
<dbReference type="GO" id="GO:0005634">
    <property type="term" value="C:nucleus"/>
    <property type="evidence" value="ECO:0007669"/>
    <property type="project" value="UniProtKB-SubCell"/>
</dbReference>
<protein>
    <submittedName>
        <fullName evidence="10">ERF086 protein</fullName>
    </submittedName>
</protein>
<evidence type="ECO:0000256" key="3">
    <source>
        <dbReference type="ARBA" id="ARBA00023015"/>
    </source>
</evidence>
<dbReference type="Pfam" id="PF00847">
    <property type="entry name" value="AP2"/>
    <property type="match status" value="1"/>
</dbReference>
<comment type="caution">
    <text evidence="10">The sequence shown here is derived from an EMBL/GenBank/DDBJ whole genome shotgun (WGS) entry which is preliminary data.</text>
</comment>
<evidence type="ECO:0000256" key="4">
    <source>
        <dbReference type="ARBA" id="ARBA00023125"/>
    </source>
</evidence>
<dbReference type="SMART" id="SM00380">
    <property type="entry name" value="AP2"/>
    <property type="match status" value="1"/>
</dbReference>
<gene>
    <name evidence="10" type="ORF">F3Y22_tig00112349pilonHSYRG00127</name>
</gene>
<evidence type="ECO:0000256" key="5">
    <source>
        <dbReference type="ARBA" id="ARBA00023163"/>
    </source>
</evidence>
<dbReference type="FunFam" id="3.30.730.10:FF:000001">
    <property type="entry name" value="Ethylene-responsive transcription factor 2"/>
    <property type="match status" value="1"/>
</dbReference>
<dbReference type="Gene3D" id="3.30.730.10">
    <property type="entry name" value="AP2/ERF domain"/>
    <property type="match status" value="1"/>
</dbReference>
<reference evidence="10" key="1">
    <citation type="submission" date="2019-09" db="EMBL/GenBank/DDBJ databases">
        <title>Draft genome information of white flower Hibiscus syriacus.</title>
        <authorList>
            <person name="Kim Y.-M."/>
        </authorList>
    </citation>
    <scope>NUCLEOTIDE SEQUENCE [LARGE SCALE GENOMIC DNA]</scope>
    <source>
        <strain evidence="10">YM2019G1</strain>
    </source>
</reference>
<dbReference type="AlphaFoldDB" id="A0A6A2Y928"/>
<accession>A0A6A2Y928</accession>
<evidence type="ECO:0000256" key="1">
    <source>
        <dbReference type="ARBA" id="ARBA00004123"/>
    </source>
</evidence>
<dbReference type="GO" id="GO:0003677">
    <property type="term" value="F:DNA binding"/>
    <property type="evidence" value="ECO:0007669"/>
    <property type="project" value="UniProtKB-KW"/>
</dbReference>
<sequence>MSTSKTYEAIETESGFALLQRNTAPSQPGERRGRRKQADPGRFLGVRRRPWGRYAAEIRDPTTKERQWLGTFDTAQAAALAYDRAALSMKGTQARTNFVYSNNTTTAADLHPLLSFDAIQPTMESDNNINSADENSFFLSGDRSGNSGYLSCIVPDNCLKPPQIPTGSVSSHVPNICNSYMSQNPIENRSFSGNYAQGSVWSGDHMQQQTSWEMNSNELSAIFNPSPLVVEDDTSNYNNMMIQEISSMAPFSDVADFGYSLF</sequence>
<keyword evidence="4" id="KW-0238">DNA-binding</keyword>
<evidence type="ECO:0000256" key="8">
    <source>
        <dbReference type="SAM" id="MobiDB-lite"/>
    </source>
</evidence>
<dbReference type="InterPro" id="IPR001471">
    <property type="entry name" value="AP2/ERF_dom"/>
</dbReference>
<dbReference type="GO" id="GO:0009873">
    <property type="term" value="P:ethylene-activated signaling pathway"/>
    <property type="evidence" value="ECO:0007669"/>
    <property type="project" value="UniProtKB-KW"/>
</dbReference>
<proteinExistence type="inferred from homology"/>
<evidence type="ECO:0000256" key="2">
    <source>
        <dbReference type="ARBA" id="ARBA00022745"/>
    </source>
</evidence>
<dbReference type="InterPro" id="IPR036955">
    <property type="entry name" value="AP2/ERF_dom_sf"/>
</dbReference>
<dbReference type="SUPFAM" id="SSF54171">
    <property type="entry name" value="DNA-binding domain"/>
    <property type="match status" value="1"/>
</dbReference>
<keyword evidence="5" id="KW-0804">Transcription</keyword>
<dbReference type="GO" id="GO:0003700">
    <property type="term" value="F:DNA-binding transcription factor activity"/>
    <property type="evidence" value="ECO:0007669"/>
    <property type="project" value="InterPro"/>
</dbReference>
<keyword evidence="3" id="KW-0805">Transcription regulation</keyword>
<dbReference type="Proteomes" id="UP000436088">
    <property type="component" value="Unassembled WGS sequence"/>
</dbReference>
<comment type="similarity">
    <text evidence="7">Belongs to the AP2/ERF transcription factor family. ERF subfamily.</text>
</comment>
<evidence type="ECO:0000256" key="6">
    <source>
        <dbReference type="ARBA" id="ARBA00023242"/>
    </source>
</evidence>
<keyword evidence="11" id="KW-1185">Reference proteome</keyword>
<evidence type="ECO:0000313" key="10">
    <source>
        <dbReference type="EMBL" id="KAE8668037.1"/>
    </source>
</evidence>
<dbReference type="CDD" id="cd00018">
    <property type="entry name" value="AP2"/>
    <property type="match status" value="1"/>
</dbReference>
<dbReference type="PROSITE" id="PS51032">
    <property type="entry name" value="AP2_ERF"/>
    <property type="match status" value="1"/>
</dbReference>
<evidence type="ECO:0000259" key="9">
    <source>
        <dbReference type="PROSITE" id="PS51032"/>
    </source>
</evidence>
<dbReference type="PANTHER" id="PTHR31677">
    <property type="entry name" value="AP2 DOMAIN CLASS TRANSCRIPTION FACTOR"/>
    <property type="match status" value="1"/>
</dbReference>
<organism evidence="10 11">
    <name type="scientific">Hibiscus syriacus</name>
    <name type="common">Rose of Sharon</name>
    <dbReference type="NCBI Taxonomy" id="106335"/>
    <lineage>
        <taxon>Eukaryota</taxon>
        <taxon>Viridiplantae</taxon>
        <taxon>Streptophyta</taxon>
        <taxon>Embryophyta</taxon>
        <taxon>Tracheophyta</taxon>
        <taxon>Spermatophyta</taxon>
        <taxon>Magnoliopsida</taxon>
        <taxon>eudicotyledons</taxon>
        <taxon>Gunneridae</taxon>
        <taxon>Pentapetalae</taxon>
        <taxon>rosids</taxon>
        <taxon>malvids</taxon>
        <taxon>Malvales</taxon>
        <taxon>Malvaceae</taxon>
        <taxon>Malvoideae</taxon>
        <taxon>Hibiscus</taxon>
    </lineage>
</organism>
<dbReference type="EMBL" id="VEPZ02001559">
    <property type="protein sequence ID" value="KAE8668037.1"/>
    <property type="molecule type" value="Genomic_DNA"/>
</dbReference>
<dbReference type="InterPro" id="IPR016177">
    <property type="entry name" value="DNA-bd_dom_sf"/>
</dbReference>
<keyword evidence="2" id="KW-0936">Ethylene signaling pathway</keyword>
<name>A0A6A2Y928_HIBSY</name>
<feature type="domain" description="AP2/ERF" evidence="9">
    <location>
        <begin position="42"/>
        <end position="99"/>
    </location>
</feature>
<feature type="region of interest" description="Disordered" evidence="8">
    <location>
        <begin position="19"/>
        <end position="42"/>
    </location>
</feature>
<comment type="subcellular location">
    <subcellularLocation>
        <location evidence="1">Nucleus</location>
    </subcellularLocation>
</comment>
<keyword evidence="6" id="KW-0539">Nucleus</keyword>